<evidence type="ECO:0000313" key="9">
    <source>
        <dbReference type="EMBL" id="ERJ99809.1"/>
    </source>
</evidence>
<feature type="chain" id="PRO_5004632479" evidence="6">
    <location>
        <begin position="21"/>
        <end position="121"/>
    </location>
</feature>
<dbReference type="STRING" id="1125725.HMPREF1325_0389"/>
<dbReference type="GO" id="GO:0009055">
    <property type="term" value="F:electron transfer activity"/>
    <property type="evidence" value="ECO:0007669"/>
    <property type="project" value="InterPro"/>
</dbReference>
<organism evidence="8 10">
    <name type="scientific">Treponema socranskii subsp. socranskii VPI DR56BR1116 = ATCC 35536</name>
    <dbReference type="NCBI Taxonomy" id="1125725"/>
    <lineage>
        <taxon>Bacteria</taxon>
        <taxon>Pseudomonadati</taxon>
        <taxon>Spirochaetota</taxon>
        <taxon>Spirochaetia</taxon>
        <taxon>Spirochaetales</taxon>
        <taxon>Treponemataceae</taxon>
        <taxon>Treponema</taxon>
    </lineage>
</organism>
<dbReference type="GO" id="GO:0010181">
    <property type="term" value="F:FMN binding"/>
    <property type="evidence" value="ECO:0007669"/>
    <property type="project" value="InterPro"/>
</dbReference>
<dbReference type="Pfam" id="PF04205">
    <property type="entry name" value="FMN_bind"/>
    <property type="match status" value="1"/>
</dbReference>
<keyword evidence="1" id="KW-0813">Transport</keyword>
<evidence type="ECO:0000313" key="10">
    <source>
        <dbReference type="Proteomes" id="UP000016412"/>
    </source>
</evidence>
<dbReference type="EMBL" id="AVQI01000072">
    <property type="protein sequence ID" value="ERJ99809.1"/>
    <property type="molecule type" value="Genomic_DNA"/>
</dbReference>
<keyword evidence="3" id="KW-0285">Flavoprotein</keyword>
<keyword evidence="2" id="KW-0597">Phosphoprotein</keyword>
<reference evidence="10 11" key="1">
    <citation type="submission" date="2013-08" db="EMBL/GenBank/DDBJ databases">
        <authorList>
            <person name="Durkin A.S."/>
            <person name="Haft D.R."/>
            <person name="McCorrison J."/>
            <person name="Torralba M."/>
            <person name="Gillis M."/>
            <person name="Haft D.H."/>
            <person name="Methe B."/>
            <person name="Sutton G."/>
            <person name="Nelson K.E."/>
        </authorList>
    </citation>
    <scope>NUCLEOTIDE SEQUENCE [LARGE SCALE GENOMIC DNA]</scope>
    <source>
        <strain evidence="9 11">ATCC 35536</strain>
        <strain evidence="8 10">VPI DR56BR1116</strain>
    </source>
</reference>
<keyword evidence="11" id="KW-1185">Reference proteome</keyword>
<evidence type="ECO:0000259" key="7">
    <source>
        <dbReference type="SMART" id="SM00900"/>
    </source>
</evidence>
<feature type="signal peptide" evidence="6">
    <location>
        <begin position="1"/>
        <end position="20"/>
    </location>
</feature>
<evidence type="ECO:0000256" key="1">
    <source>
        <dbReference type="ARBA" id="ARBA00022448"/>
    </source>
</evidence>
<dbReference type="Proteomes" id="UP000016412">
    <property type="component" value="Unassembled WGS sequence"/>
</dbReference>
<feature type="domain" description="FMN-binding" evidence="7">
    <location>
        <begin position="38"/>
        <end position="112"/>
    </location>
</feature>
<dbReference type="EMBL" id="AUZJ01000029">
    <property type="protein sequence ID" value="ERF60840.1"/>
    <property type="molecule type" value="Genomic_DNA"/>
</dbReference>
<accession>U2MDP5</accession>
<keyword evidence="6" id="KW-0732">Signal</keyword>
<dbReference type="PATRIC" id="fig|1125725.3.peg.1174"/>
<dbReference type="GO" id="GO:0005886">
    <property type="term" value="C:plasma membrane"/>
    <property type="evidence" value="ECO:0007669"/>
    <property type="project" value="InterPro"/>
</dbReference>
<dbReference type="InterPro" id="IPR007329">
    <property type="entry name" value="FMN-bd"/>
</dbReference>
<evidence type="ECO:0000313" key="11">
    <source>
        <dbReference type="Proteomes" id="UP000016646"/>
    </source>
</evidence>
<gene>
    <name evidence="9" type="ORF">HMPREF0860_0533</name>
    <name evidence="8" type="ORF">HMPREF1325_0389</name>
</gene>
<dbReference type="SMART" id="SM00900">
    <property type="entry name" value="FMN_bind"/>
    <property type="match status" value="1"/>
</dbReference>
<evidence type="ECO:0000256" key="6">
    <source>
        <dbReference type="SAM" id="SignalP"/>
    </source>
</evidence>
<keyword evidence="5" id="KW-0249">Electron transport</keyword>
<dbReference type="PANTHER" id="PTHR36118">
    <property type="entry name" value="ION-TRANSLOCATING OXIDOREDUCTASE COMPLEX SUBUNIT G"/>
    <property type="match status" value="1"/>
</dbReference>
<dbReference type="Gene3D" id="3.90.1010.20">
    <property type="match status" value="1"/>
</dbReference>
<keyword evidence="4" id="KW-0288">FMN</keyword>
<dbReference type="GeneID" id="95565929"/>
<dbReference type="AlphaFoldDB" id="U2MDP5"/>
<evidence type="ECO:0000256" key="3">
    <source>
        <dbReference type="ARBA" id="ARBA00022630"/>
    </source>
</evidence>
<evidence type="ECO:0000313" key="8">
    <source>
        <dbReference type="EMBL" id="ERF60840.1"/>
    </source>
</evidence>
<evidence type="ECO:0000256" key="4">
    <source>
        <dbReference type="ARBA" id="ARBA00022643"/>
    </source>
</evidence>
<comment type="caution">
    <text evidence="8">The sequence shown here is derived from an EMBL/GenBank/DDBJ whole genome shotgun (WGS) entry which is preliminary data.</text>
</comment>
<name>U2MDP5_TRESO</name>
<dbReference type="RefSeq" id="WP_021330214.1">
    <property type="nucleotide sequence ID" value="NZ_AUZJ01000029.1"/>
</dbReference>
<evidence type="ECO:0000256" key="2">
    <source>
        <dbReference type="ARBA" id="ARBA00022553"/>
    </source>
</evidence>
<dbReference type="eggNOG" id="COG3976">
    <property type="taxonomic scope" value="Bacteria"/>
</dbReference>
<dbReference type="OrthoDB" id="9784165at2"/>
<dbReference type="InterPro" id="IPR010209">
    <property type="entry name" value="Ion_transpt_RnfG/RsxG"/>
</dbReference>
<sequence length="121" mass="12442">MKKLCVIAAAAVIGMFSLYASGKDVSYKAGTYRESAKGNNGDVTLDVTFSKNAIKSIKVVSHKETPGLSDPAFAKIPDAIVKKQTLAVDAVSGATNTSRAILEAVEKAVKAAGGDAAALKK</sequence>
<proteinExistence type="predicted"/>
<dbReference type="PANTHER" id="PTHR36118:SF1">
    <property type="entry name" value="ION-TRANSLOCATING OXIDOREDUCTASE COMPLEX SUBUNIT G"/>
    <property type="match status" value="1"/>
</dbReference>
<dbReference type="Proteomes" id="UP000016646">
    <property type="component" value="Unassembled WGS sequence"/>
</dbReference>
<protein>
    <submittedName>
        <fullName evidence="8">FMN-binding domain protein</fullName>
    </submittedName>
</protein>
<evidence type="ECO:0000256" key="5">
    <source>
        <dbReference type="ARBA" id="ARBA00022982"/>
    </source>
</evidence>
<dbReference type="GO" id="GO:0022900">
    <property type="term" value="P:electron transport chain"/>
    <property type="evidence" value="ECO:0007669"/>
    <property type="project" value="InterPro"/>
</dbReference>